<keyword evidence="3" id="KW-1185">Reference proteome</keyword>
<protein>
    <submittedName>
        <fullName evidence="2">Uncharacterized protein</fullName>
    </submittedName>
</protein>
<dbReference type="EMBL" id="JAVDSG010000001">
    <property type="protein sequence ID" value="MDR6596420.1"/>
    <property type="molecule type" value="Genomic_DNA"/>
</dbReference>
<evidence type="ECO:0000313" key="3">
    <source>
        <dbReference type="Proteomes" id="UP001268819"/>
    </source>
</evidence>
<feature type="chain" id="PRO_5047454381" evidence="1">
    <location>
        <begin position="23"/>
        <end position="33"/>
    </location>
</feature>
<reference evidence="2 3" key="1">
    <citation type="submission" date="2023-07" db="EMBL/GenBank/DDBJ databases">
        <title>Sequencing the genomes of 1000 actinobacteria strains.</title>
        <authorList>
            <person name="Klenk H.-P."/>
        </authorList>
    </citation>
    <scope>NUCLEOTIDE SEQUENCE [LARGE SCALE GENOMIC DNA]</scope>
    <source>
        <strain evidence="2 3">DSM 43749</strain>
    </source>
</reference>
<organism evidence="2 3">
    <name type="scientific">Saccharothrix longispora</name>
    <dbReference type="NCBI Taxonomy" id="33920"/>
    <lineage>
        <taxon>Bacteria</taxon>
        <taxon>Bacillati</taxon>
        <taxon>Actinomycetota</taxon>
        <taxon>Actinomycetes</taxon>
        <taxon>Pseudonocardiales</taxon>
        <taxon>Pseudonocardiaceae</taxon>
        <taxon>Saccharothrix</taxon>
    </lineage>
</organism>
<proteinExistence type="predicted"/>
<sequence>MRIGRVLVAALLVTLFTTAATAATGPFGGLPYN</sequence>
<accession>A0ABU1Q0K3</accession>
<gene>
    <name evidence="2" type="ORF">J2S66_004804</name>
</gene>
<name>A0ABU1Q0K3_9PSEU</name>
<dbReference type="Proteomes" id="UP001268819">
    <property type="component" value="Unassembled WGS sequence"/>
</dbReference>
<feature type="signal peptide" evidence="1">
    <location>
        <begin position="1"/>
        <end position="22"/>
    </location>
</feature>
<evidence type="ECO:0000313" key="2">
    <source>
        <dbReference type="EMBL" id="MDR6596420.1"/>
    </source>
</evidence>
<evidence type="ECO:0000256" key="1">
    <source>
        <dbReference type="SAM" id="SignalP"/>
    </source>
</evidence>
<keyword evidence="1" id="KW-0732">Signal</keyword>
<comment type="caution">
    <text evidence="2">The sequence shown here is derived from an EMBL/GenBank/DDBJ whole genome shotgun (WGS) entry which is preliminary data.</text>
</comment>